<sequence>MALLACERPLAAIAGAKSSAFLAQEVDGSPGGEDSSSSLRQQGSD</sequence>
<keyword evidence="3" id="KW-1185">Reference proteome</keyword>
<name>A0ABZ2M2P5_9BACT</name>
<accession>A0ABZ2M2P5</accession>
<organism evidence="2 3">
    <name type="scientific">Pendulispora albinea</name>
    <dbReference type="NCBI Taxonomy" id="2741071"/>
    <lineage>
        <taxon>Bacteria</taxon>
        <taxon>Pseudomonadati</taxon>
        <taxon>Myxococcota</taxon>
        <taxon>Myxococcia</taxon>
        <taxon>Myxococcales</taxon>
        <taxon>Sorangiineae</taxon>
        <taxon>Pendulisporaceae</taxon>
        <taxon>Pendulispora</taxon>
    </lineage>
</organism>
<evidence type="ECO:0000256" key="1">
    <source>
        <dbReference type="SAM" id="MobiDB-lite"/>
    </source>
</evidence>
<feature type="region of interest" description="Disordered" evidence="1">
    <location>
        <begin position="25"/>
        <end position="45"/>
    </location>
</feature>
<dbReference type="RefSeq" id="WP_394825707.1">
    <property type="nucleotide sequence ID" value="NZ_CP089984.1"/>
</dbReference>
<reference evidence="2 3" key="1">
    <citation type="submission" date="2021-12" db="EMBL/GenBank/DDBJ databases">
        <title>Discovery of the Pendulisporaceae a myxobacterial family with distinct sporulation behavior and unique specialized metabolism.</title>
        <authorList>
            <person name="Garcia R."/>
            <person name="Popoff A."/>
            <person name="Bader C.D."/>
            <person name="Loehr J."/>
            <person name="Walesch S."/>
            <person name="Walt C."/>
            <person name="Boldt J."/>
            <person name="Bunk B."/>
            <person name="Haeckl F.J.F.P.J."/>
            <person name="Gunesch A.P."/>
            <person name="Birkelbach J."/>
            <person name="Nuebel U."/>
            <person name="Pietschmann T."/>
            <person name="Bach T."/>
            <person name="Mueller R."/>
        </authorList>
    </citation>
    <scope>NUCLEOTIDE SEQUENCE [LARGE SCALE GENOMIC DNA]</scope>
    <source>
        <strain evidence="2 3">MSr11954</strain>
    </source>
</reference>
<dbReference type="Proteomes" id="UP001370348">
    <property type="component" value="Chromosome"/>
</dbReference>
<evidence type="ECO:0000313" key="2">
    <source>
        <dbReference type="EMBL" id="WXB16079.1"/>
    </source>
</evidence>
<evidence type="ECO:0000313" key="3">
    <source>
        <dbReference type="Proteomes" id="UP001370348"/>
    </source>
</evidence>
<protein>
    <submittedName>
        <fullName evidence="2">Uncharacterized protein</fullName>
    </submittedName>
</protein>
<dbReference type="EMBL" id="CP089984">
    <property type="protein sequence ID" value="WXB16079.1"/>
    <property type="molecule type" value="Genomic_DNA"/>
</dbReference>
<gene>
    <name evidence="2" type="ORF">LZC94_02130</name>
</gene>
<proteinExistence type="predicted"/>